<keyword evidence="3" id="KW-0732">Signal</keyword>
<evidence type="ECO:0000313" key="9">
    <source>
        <dbReference type="EMBL" id="KAG6388697.1"/>
    </source>
</evidence>
<accession>A0A8X8Z2K3</accession>
<dbReference type="GO" id="GO:0016020">
    <property type="term" value="C:membrane"/>
    <property type="evidence" value="ECO:0007669"/>
    <property type="project" value="UniProtKB-SubCell"/>
</dbReference>
<dbReference type="InterPro" id="IPR032675">
    <property type="entry name" value="LRR_dom_sf"/>
</dbReference>
<keyword evidence="5" id="KW-0472">Membrane</keyword>
<comment type="caution">
    <text evidence="9">The sequence shown here is derived from an EMBL/GenBank/DDBJ whole genome shotgun (WGS) entry which is preliminary data.</text>
</comment>
<feature type="domain" description="Leucine-rich repeat-containing N-terminal plant-type" evidence="7">
    <location>
        <begin position="145"/>
        <end position="184"/>
    </location>
</feature>
<comment type="subcellular location">
    <subcellularLocation>
        <location evidence="1">Membrane</location>
    </subcellularLocation>
</comment>
<evidence type="ECO:0000256" key="3">
    <source>
        <dbReference type="ARBA" id="ARBA00022729"/>
    </source>
</evidence>
<keyword evidence="6" id="KW-0325">Glycoprotein</keyword>
<dbReference type="InterPro" id="IPR013210">
    <property type="entry name" value="LRR_N_plant-typ"/>
</dbReference>
<evidence type="ECO:0000259" key="7">
    <source>
        <dbReference type="Pfam" id="PF08263"/>
    </source>
</evidence>
<evidence type="ECO:0000259" key="8">
    <source>
        <dbReference type="Pfam" id="PF23598"/>
    </source>
</evidence>
<evidence type="ECO:0000313" key="10">
    <source>
        <dbReference type="Proteomes" id="UP000298416"/>
    </source>
</evidence>
<dbReference type="PANTHER" id="PTHR48060:SF21">
    <property type="entry name" value="L DOMAIN-LIKE PROTEIN"/>
    <property type="match status" value="1"/>
</dbReference>
<gene>
    <name evidence="9" type="ORF">SASPL_150129</name>
</gene>
<protein>
    <recommendedName>
        <fullName evidence="11">Leucine-rich repeat-containing N-terminal plant-type domain-containing protein</fullName>
    </recommendedName>
</protein>
<dbReference type="Pfam" id="PF08263">
    <property type="entry name" value="LRRNT_2"/>
    <property type="match status" value="1"/>
</dbReference>
<dbReference type="FunFam" id="3.80.10.10:FF:000565">
    <property type="entry name" value="Leucine-rich repeat receptor-like kinase protein FLORAL ORGAN NUMBER1"/>
    <property type="match status" value="1"/>
</dbReference>
<dbReference type="AlphaFoldDB" id="A0A8X8Z2K3"/>
<evidence type="ECO:0000256" key="4">
    <source>
        <dbReference type="ARBA" id="ARBA00022737"/>
    </source>
</evidence>
<feature type="domain" description="Disease resistance R13L4/SHOC-2-like LRR" evidence="8">
    <location>
        <begin position="201"/>
        <end position="400"/>
    </location>
</feature>
<organism evidence="9">
    <name type="scientific">Salvia splendens</name>
    <name type="common">Scarlet sage</name>
    <dbReference type="NCBI Taxonomy" id="180675"/>
    <lineage>
        <taxon>Eukaryota</taxon>
        <taxon>Viridiplantae</taxon>
        <taxon>Streptophyta</taxon>
        <taxon>Embryophyta</taxon>
        <taxon>Tracheophyta</taxon>
        <taxon>Spermatophyta</taxon>
        <taxon>Magnoliopsida</taxon>
        <taxon>eudicotyledons</taxon>
        <taxon>Gunneridae</taxon>
        <taxon>Pentapetalae</taxon>
        <taxon>asterids</taxon>
        <taxon>lamiids</taxon>
        <taxon>Lamiales</taxon>
        <taxon>Lamiaceae</taxon>
        <taxon>Nepetoideae</taxon>
        <taxon>Mentheae</taxon>
        <taxon>Salviinae</taxon>
        <taxon>Salvia</taxon>
        <taxon>Salvia subgen. Calosphace</taxon>
        <taxon>core Calosphace</taxon>
    </lineage>
</organism>
<evidence type="ECO:0000256" key="2">
    <source>
        <dbReference type="ARBA" id="ARBA00022614"/>
    </source>
</evidence>
<dbReference type="SUPFAM" id="SSF52058">
    <property type="entry name" value="L domain-like"/>
    <property type="match status" value="1"/>
</dbReference>
<dbReference type="PANTHER" id="PTHR48060">
    <property type="entry name" value="DNA DAMAGE-REPAIR/TOLERATION PROTEIN DRT100"/>
    <property type="match status" value="1"/>
</dbReference>
<dbReference type="Pfam" id="PF23598">
    <property type="entry name" value="LRR_14"/>
    <property type="match status" value="1"/>
</dbReference>
<keyword evidence="10" id="KW-1185">Reference proteome</keyword>
<reference evidence="9" key="2">
    <citation type="submission" date="2020-08" db="EMBL/GenBank/DDBJ databases">
        <title>Plant Genome Project.</title>
        <authorList>
            <person name="Zhang R.-G."/>
        </authorList>
    </citation>
    <scope>NUCLEOTIDE SEQUENCE</scope>
    <source>
        <strain evidence="9">Huo1</strain>
        <tissue evidence="9">Leaf</tissue>
    </source>
</reference>
<evidence type="ECO:0000256" key="6">
    <source>
        <dbReference type="ARBA" id="ARBA00023180"/>
    </source>
</evidence>
<evidence type="ECO:0000256" key="5">
    <source>
        <dbReference type="ARBA" id="ARBA00023136"/>
    </source>
</evidence>
<dbReference type="FunFam" id="3.80.10.10:FF:000041">
    <property type="entry name" value="LRR receptor-like serine/threonine-protein kinase ERECTA"/>
    <property type="match status" value="1"/>
</dbReference>
<keyword evidence="2" id="KW-0433">Leucine-rich repeat</keyword>
<name>A0A8X8Z2K3_SALSN</name>
<evidence type="ECO:0000256" key="1">
    <source>
        <dbReference type="ARBA" id="ARBA00004370"/>
    </source>
</evidence>
<reference evidence="9" key="1">
    <citation type="submission" date="2018-01" db="EMBL/GenBank/DDBJ databases">
        <authorList>
            <person name="Mao J.F."/>
        </authorList>
    </citation>
    <scope>NUCLEOTIDE SEQUENCE</scope>
    <source>
        <strain evidence="9">Huo1</strain>
        <tissue evidence="9">Leaf</tissue>
    </source>
</reference>
<sequence length="404" mass="45121">MDQQRSSSCGHPTTHLRQAAAYLELPTTVKQPLLQRPPSCLRSPSLHSATKLVSCEEKYLESDAKVLNQVDLRLNEKKLVDDEVRAIEVDKIDDDDGLHDSTISSRAYSKRITNGYEAYGKPFLDVEFEGLKLTNFALSLNSITTDKHALISFKNSITSDPYAILSANWSQNNTSVCNWIGVSCGLKHGRVTALNLSGYGLVGTVAPHLGNLTFLRYLDISFNNFSGFLPFELSKLRHLKVMNVGANSFTGEIPTWLGSLPRLEKLYLYKNTFLGTIPSSLSNNTKNQMLQILNLNYNQLSGSIPYAIFNVSSLREIRIRNNSLSGWLPSEMCDNLPNIEALDISANQLSGEIPPNIWKCRHLQELKLSTNHFNGKIPSEIGSLSRLKELYLGVNDFRGKRISI</sequence>
<dbReference type="EMBL" id="PNBA02000020">
    <property type="protein sequence ID" value="KAG6388697.1"/>
    <property type="molecule type" value="Genomic_DNA"/>
</dbReference>
<dbReference type="Gene3D" id="3.80.10.10">
    <property type="entry name" value="Ribonuclease Inhibitor"/>
    <property type="match status" value="2"/>
</dbReference>
<dbReference type="InterPro" id="IPR053211">
    <property type="entry name" value="DNA_repair-toleration"/>
</dbReference>
<evidence type="ECO:0008006" key="11">
    <source>
        <dbReference type="Google" id="ProtNLM"/>
    </source>
</evidence>
<proteinExistence type="predicted"/>
<dbReference type="Proteomes" id="UP000298416">
    <property type="component" value="Unassembled WGS sequence"/>
</dbReference>
<keyword evidence="4" id="KW-0677">Repeat</keyword>
<dbReference type="InterPro" id="IPR055414">
    <property type="entry name" value="LRR_R13L4/SHOC2-like"/>
</dbReference>